<feature type="compositionally biased region" description="Basic and acidic residues" evidence="1">
    <location>
        <begin position="96"/>
        <end position="105"/>
    </location>
</feature>
<organism evidence="2 3">
    <name type="scientific">Liparis tanakae</name>
    <name type="common">Tanaka's snailfish</name>
    <dbReference type="NCBI Taxonomy" id="230148"/>
    <lineage>
        <taxon>Eukaryota</taxon>
        <taxon>Metazoa</taxon>
        <taxon>Chordata</taxon>
        <taxon>Craniata</taxon>
        <taxon>Vertebrata</taxon>
        <taxon>Euteleostomi</taxon>
        <taxon>Actinopterygii</taxon>
        <taxon>Neopterygii</taxon>
        <taxon>Teleostei</taxon>
        <taxon>Neoteleostei</taxon>
        <taxon>Acanthomorphata</taxon>
        <taxon>Eupercaria</taxon>
        <taxon>Perciformes</taxon>
        <taxon>Cottioidei</taxon>
        <taxon>Cottales</taxon>
        <taxon>Liparidae</taxon>
        <taxon>Liparis</taxon>
    </lineage>
</organism>
<protein>
    <submittedName>
        <fullName evidence="2">Uncharacterized protein</fullName>
    </submittedName>
</protein>
<dbReference type="AlphaFoldDB" id="A0A4Z2EVV8"/>
<sequence>MERGGGEIKRTRARGTQGDGRRRGVPLAMDLSSSDTCWGASGEGGAAVQQEPRLLDAGCLSRSPATRRRQTDAPTQSGENLGGGGGRVEVGVELEAIDRLAHEDGGGGEPAAVRLESDPEGAR</sequence>
<evidence type="ECO:0000256" key="1">
    <source>
        <dbReference type="SAM" id="MobiDB-lite"/>
    </source>
</evidence>
<evidence type="ECO:0000313" key="3">
    <source>
        <dbReference type="Proteomes" id="UP000314294"/>
    </source>
</evidence>
<keyword evidence="3" id="KW-1185">Reference proteome</keyword>
<feature type="compositionally biased region" description="Basic and acidic residues" evidence="1">
    <location>
        <begin position="1"/>
        <end position="10"/>
    </location>
</feature>
<dbReference type="EMBL" id="SRLO01002420">
    <property type="protein sequence ID" value="TNN32948.1"/>
    <property type="molecule type" value="Genomic_DNA"/>
</dbReference>
<evidence type="ECO:0000313" key="2">
    <source>
        <dbReference type="EMBL" id="TNN32948.1"/>
    </source>
</evidence>
<dbReference type="Proteomes" id="UP000314294">
    <property type="component" value="Unassembled WGS sequence"/>
</dbReference>
<feature type="region of interest" description="Disordered" evidence="1">
    <location>
        <begin position="1"/>
        <end position="123"/>
    </location>
</feature>
<comment type="caution">
    <text evidence="2">The sequence shown here is derived from an EMBL/GenBank/DDBJ whole genome shotgun (WGS) entry which is preliminary data.</text>
</comment>
<name>A0A4Z2EVV8_9TELE</name>
<reference evidence="2 3" key="1">
    <citation type="submission" date="2019-03" db="EMBL/GenBank/DDBJ databases">
        <title>First draft genome of Liparis tanakae, snailfish: a comprehensive survey of snailfish specific genes.</title>
        <authorList>
            <person name="Kim W."/>
            <person name="Song I."/>
            <person name="Jeong J.-H."/>
            <person name="Kim D."/>
            <person name="Kim S."/>
            <person name="Ryu S."/>
            <person name="Song J.Y."/>
            <person name="Lee S.K."/>
        </authorList>
    </citation>
    <scope>NUCLEOTIDE SEQUENCE [LARGE SCALE GENOMIC DNA]</scope>
    <source>
        <tissue evidence="2">Muscle</tissue>
    </source>
</reference>
<accession>A0A4Z2EVV8</accession>
<gene>
    <name evidence="2" type="ORF">EYF80_056888</name>
</gene>
<proteinExistence type="predicted"/>